<accession>A0A375I013</accession>
<evidence type="ECO:0000256" key="3">
    <source>
        <dbReference type="HAMAP-Rule" id="MF_00272"/>
    </source>
</evidence>
<dbReference type="GO" id="GO:0005960">
    <property type="term" value="C:glycine cleavage complex"/>
    <property type="evidence" value="ECO:0007669"/>
    <property type="project" value="InterPro"/>
</dbReference>
<dbReference type="Proteomes" id="UP000265962">
    <property type="component" value="Unassembled WGS sequence"/>
</dbReference>
<dbReference type="AlphaFoldDB" id="A0A375I013"/>
<dbReference type="HAMAP" id="MF_00272">
    <property type="entry name" value="GcvH"/>
    <property type="match status" value="1"/>
</dbReference>
<dbReference type="InterPro" id="IPR017453">
    <property type="entry name" value="GCV_H_sub"/>
</dbReference>
<dbReference type="Gene3D" id="2.40.50.100">
    <property type="match status" value="1"/>
</dbReference>
<name>A0A375I013_9ACTN</name>
<dbReference type="InterPro" id="IPR011053">
    <property type="entry name" value="Single_hybrid_motif"/>
</dbReference>
<evidence type="ECO:0000313" key="5">
    <source>
        <dbReference type="EMBL" id="SPF67352.1"/>
    </source>
</evidence>
<sequence>MVRARVDRRFAAVVDCAAGGRSPTCFARSPGFRDRGARGFRLCPKGEDMAQFPAGLRYSRAHEWVRSEEGSEIVRVGVTERAADALGDVVHVDLPTVGNEVVAGDACGGLESTTSARDVHSPVTGVVSAVNETVITSPETINSSPYGEGWLFEVERAEQSGIDDLLDTAGYAGLMEQ</sequence>
<dbReference type="GO" id="GO:0005829">
    <property type="term" value="C:cytosol"/>
    <property type="evidence" value="ECO:0007669"/>
    <property type="project" value="TreeGrafter"/>
</dbReference>
<comment type="similarity">
    <text evidence="1 3">Belongs to the GcvH family.</text>
</comment>
<gene>
    <name evidence="3" type="primary">gcvH</name>
    <name evidence="5" type="ORF">PROPJV5_0363</name>
</gene>
<evidence type="ECO:0000313" key="6">
    <source>
        <dbReference type="Proteomes" id="UP000265962"/>
    </source>
</evidence>
<evidence type="ECO:0000256" key="2">
    <source>
        <dbReference type="ARBA" id="ARBA00022823"/>
    </source>
</evidence>
<dbReference type="SUPFAM" id="SSF51230">
    <property type="entry name" value="Single hybrid motif"/>
    <property type="match status" value="1"/>
</dbReference>
<dbReference type="Pfam" id="PF01597">
    <property type="entry name" value="GCV_H"/>
    <property type="match status" value="1"/>
</dbReference>
<dbReference type="PANTHER" id="PTHR11715:SF3">
    <property type="entry name" value="GLYCINE CLEAVAGE SYSTEM H PROTEIN-RELATED"/>
    <property type="match status" value="1"/>
</dbReference>
<evidence type="ECO:0000256" key="1">
    <source>
        <dbReference type="ARBA" id="ARBA00009249"/>
    </source>
</evidence>
<dbReference type="CDD" id="cd06848">
    <property type="entry name" value="GCS_H"/>
    <property type="match status" value="1"/>
</dbReference>
<dbReference type="PANTHER" id="PTHR11715">
    <property type="entry name" value="GLYCINE CLEAVAGE SYSTEM H PROTEIN"/>
    <property type="match status" value="1"/>
</dbReference>
<dbReference type="InterPro" id="IPR033753">
    <property type="entry name" value="GCV_H/Fam206"/>
</dbReference>
<dbReference type="GO" id="GO:0009249">
    <property type="term" value="P:protein lipoylation"/>
    <property type="evidence" value="ECO:0007669"/>
    <property type="project" value="TreeGrafter"/>
</dbReference>
<feature type="domain" description="Lipoyl-binding" evidence="4">
    <location>
        <begin position="73"/>
        <end position="155"/>
    </location>
</feature>
<keyword evidence="6" id="KW-1185">Reference proteome</keyword>
<dbReference type="NCBIfam" id="NF002270">
    <property type="entry name" value="PRK01202.1"/>
    <property type="match status" value="1"/>
</dbReference>
<keyword evidence="2 3" id="KW-0450">Lipoyl</keyword>
<comment type="caution">
    <text evidence="3">Lacks conserved residue(s) required for the propagation of feature annotation.</text>
</comment>
<dbReference type="PROSITE" id="PS50968">
    <property type="entry name" value="BIOTINYL_LIPOYL"/>
    <property type="match status" value="1"/>
</dbReference>
<dbReference type="EMBL" id="OMOH01000001">
    <property type="protein sequence ID" value="SPF67352.1"/>
    <property type="molecule type" value="Genomic_DNA"/>
</dbReference>
<evidence type="ECO:0000259" key="4">
    <source>
        <dbReference type="PROSITE" id="PS50968"/>
    </source>
</evidence>
<comment type="function">
    <text evidence="3">The glycine cleavage system catalyzes the degradation of glycine. The H protein shuttles the methylamine group of glycine from the P protein to the T protein.</text>
</comment>
<comment type="cofactor">
    <cofactor evidence="3">
        <name>(R)-lipoate</name>
        <dbReference type="ChEBI" id="CHEBI:83088"/>
    </cofactor>
    <text evidence="3">Binds 1 lipoyl cofactor covalently.</text>
</comment>
<organism evidence="5 6">
    <name type="scientific">Propionibacterium ruminifibrarum</name>
    <dbReference type="NCBI Taxonomy" id="1962131"/>
    <lineage>
        <taxon>Bacteria</taxon>
        <taxon>Bacillati</taxon>
        <taxon>Actinomycetota</taxon>
        <taxon>Actinomycetes</taxon>
        <taxon>Propionibacteriales</taxon>
        <taxon>Propionibacteriaceae</taxon>
        <taxon>Propionibacterium</taxon>
    </lineage>
</organism>
<dbReference type="InterPro" id="IPR002930">
    <property type="entry name" value="GCV_H"/>
</dbReference>
<dbReference type="NCBIfam" id="TIGR00527">
    <property type="entry name" value="gcvH"/>
    <property type="match status" value="1"/>
</dbReference>
<protein>
    <recommendedName>
        <fullName evidence="3">Glycine cleavage system H protein</fullName>
    </recommendedName>
</protein>
<dbReference type="GO" id="GO:0019464">
    <property type="term" value="P:glycine decarboxylation via glycine cleavage system"/>
    <property type="evidence" value="ECO:0007669"/>
    <property type="project" value="UniProtKB-UniRule"/>
</dbReference>
<comment type="subunit">
    <text evidence="3">The glycine cleavage system is composed of four proteins: P, T, L and H.</text>
</comment>
<proteinExistence type="inferred from homology"/>
<reference evidence="6" key="1">
    <citation type="submission" date="2018-02" db="EMBL/GenBank/DDBJ databases">
        <authorList>
            <person name="Hornung B."/>
        </authorList>
    </citation>
    <scope>NUCLEOTIDE SEQUENCE [LARGE SCALE GENOMIC DNA]</scope>
</reference>
<dbReference type="InterPro" id="IPR000089">
    <property type="entry name" value="Biotin_lipoyl"/>
</dbReference>